<keyword evidence="3" id="KW-1185">Reference proteome</keyword>
<dbReference type="Pfam" id="PF13966">
    <property type="entry name" value="zf-RVT"/>
    <property type="match status" value="1"/>
</dbReference>
<gene>
    <name evidence="2" type="ORF">OSB04_un001251</name>
</gene>
<proteinExistence type="predicted"/>
<evidence type="ECO:0000313" key="2">
    <source>
        <dbReference type="EMBL" id="KAJ9535611.1"/>
    </source>
</evidence>
<accession>A0AA38W555</accession>
<dbReference type="Proteomes" id="UP001172457">
    <property type="component" value="Unassembled WGS sequence"/>
</dbReference>
<evidence type="ECO:0000259" key="1">
    <source>
        <dbReference type="Pfam" id="PF13966"/>
    </source>
</evidence>
<evidence type="ECO:0000313" key="3">
    <source>
        <dbReference type="Proteomes" id="UP001172457"/>
    </source>
</evidence>
<feature type="domain" description="Reverse transcriptase zinc-binding" evidence="1">
    <location>
        <begin position="25"/>
        <end position="79"/>
    </location>
</feature>
<reference evidence="2" key="1">
    <citation type="submission" date="2023-03" db="EMBL/GenBank/DDBJ databases">
        <title>Chromosome-scale reference genome and RAD-based genetic map of yellow starthistle (Centaurea solstitialis) reveal putative structural variation and QTLs associated with invader traits.</title>
        <authorList>
            <person name="Reatini B."/>
            <person name="Cang F.A."/>
            <person name="Jiang Q."/>
            <person name="Mckibben M.T.W."/>
            <person name="Barker M.S."/>
            <person name="Rieseberg L.H."/>
            <person name="Dlugosch K.M."/>
        </authorList>
    </citation>
    <scope>NUCLEOTIDE SEQUENCE</scope>
    <source>
        <strain evidence="2">CAN-66</strain>
        <tissue evidence="2">Leaf</tissue>
    </source>
</reference>
<dbReference type="AlphaFoldDB" id="A0AA38W555"/>
<organism evidence="2 3">
    <name type="scientific">Centaurea solstitialis</name>
    <name type="common">yellow star-thistle</name>
    <dbReference type="NCBI Taxonomy" id="347529"/>
    <lineage>
        <taxon>Eukaryota</taxon>
        <taxon>Viridiplantae</taxon>
        <taxon>Streptophyta</taxon>
        <taxon>Embryophyta</taxon>
        <taxon>Tracheophyta</taxon>
        <taxon>Spermatophyta</taxon>
        <taxon>Magnoliopsida</taxon>
        <taxon>eudicotyledons</taxon>
        <taxon>Gunneridae</taxon>
        <taxon>Pentapetalae</taxon>
        <taxon>asterids</taxon>
        <taxon>campanulids</taxon>
        <taxon>Asterales</taxon>
        <taxon>Asteraceae</taxon>
        <taxon>Carduoideae</taxon>
        <taxon>Cardueae</taxon>
        <taxon>Centaureinae</taxon>
        <taxon>Centaurea</taxon>
    </lineage>
</organism>
<sequence length="85" mass="10131">MFPTLHGNTRDSLRWLSPTHEERDFSVYETYTTLDGSHPIIPWCSAAWFPGHIPKHAFYLWVAFHKRHPTQDRIVSWKNDPPEWS</sequence>
<protein>
    <recommendedName>
        <fullName evidence="1">Reverse transcriptase zinc-binding domain-containing protein</fullName>
    </recommendedName>
</protein>
<comment type="caution">
    <text evidence="2">The sequence shown here is derived from an EMBL/GenBank/DDBJ whole genome shotgun (WGS) entry which is preliminary data.</text>
</comment>
<name>A0AA38W555_9ASTR</name>
<dbReference type="EMBL" id="JARYMX010000181">
    <property type="protein sequence ID" value="KAJ9535611.1"/>
    <property type="molecule type" value="Genomic_DNA"/>
</dbReference>
<dbReference type="InterPro" id="IPR026960">
    <property type="entry name" value="RVT-Znf"/>
</dbReference>